<feature type="region of interest" description="Disordered" evidence="1">
    <location>
        <begin position="94"/>
        <end position="144"/>
    </location>
</feature>
<evidence type="ECO:0000256" key="1">
    <source>
        <dbReference type="SAM" id="MobiDB-lite"/>
    </source>
</evidence>
<dbReference type="VEuPathDB" id="FungiDB:MAPG_08087"/>
<reference evidence="3" key="5">
    <citation type="submission" date="2015-06" db="UniProtKB">
        <authorList>
            <consortium name="EnsemblFungi"/>
        </authorList>
    </citation>
    <scope>IDENTIFICATION</scope>
    <source>
        <strain evidence="3">ATCC 64411</strain>
    </source>
</reference>
<dbReference type="AlphaFoldDB" id="A0A0C4E6F3"/>
<gene>
    <name evidence="2" type="ORF">MAPG_08087</name>
</gene>
<dbReference type="EMBL" id="GL876972">
    <property type="protein sequence ID" value="KLU89111.1"/>
    <property type="molecule type" value="Genomic_DNA"/>
</dbReference>
<feature type="compositionally biased region" description="Low complexity" evidence="1">
    <location>
        <begin position="120"/>
        <end position="131"/>
    </location>
</feature>
<evidence type="ECO:0000313" key="3">
    <source>
        <dbReference type="EnsemblFungi" id="MAPG_08087T0"/>
    </source>
</evidence>
<dbReference type="EnsemblFungi" id="MAPG_08087T0">
    <property type="protein sequence ID" value="MAPG_08087T0"/>
    <property type="gene ID" value="MAPG_08087"/>
</dbReference>
<organism evidence="3 4">
    <name type="scientific">Magnaporthiopsis poae (strain ATCC 64411 / 73-15)</name>
    <name type="common">Kentucky bluegrass fungus</name>
    <name type="synonym">Magnaporthe poae</name>
    <dbReference type="NCBI Taxonomy" id="644358"/>
    <lineage>
        <taxon>Eukaryota</taxon>
        <taxon>Fungi</taxon>
        <taxon>Dikarya</taxon>
        <taxon>Ascomycota</taxon>
        <taxon>Pezizomycotina</taxon>
        <taxon>Sordariomycetes</taxon>
        <taxon>Sordariomycetidae</taxon>
        <taxon>Magnaporthales</taxon>
        <taxon>Magnaporthaceae</taxon>
        <taxon>Magnaporthiopsis</taxon>
    </lineage>
</organism>
<proteinExistence type="predicted"/>
<evidence type="ECO:0000313" key="2">
    <source>
        <dbReference type="EMBL" id="KLU89111.1"/>
    </source>
</evidence>
<dbReference type="Proteomes" id="UP000011715">
    <property type="component" value="Unassembled WGS sequence"/>
</dbReference>
<dbReference type="EMBL" id="ADBL01001951">
    <property type="status" value="NOT_ANNOTATED_CDS"/>
    <property type="molecule type" value="Genomic_DNA"/>
</dbReference>
<reference evidence="2" key="1">
    <citation type="submission" date="2010-05" db="EMBL/GenBank/DDBJ databases">
        <title>The Genome Sequence of Magnaporthe poae strain ATCC 64411.</title>
        <authorList>
            <consortium name="The Broad Institute Genome Sequencing Platform"/>
            <consortium name="Broad Institute Genome Sequencing Center for Infectious Disease"/>
            <person name="Ma L.-J."/>
            <person name="Dead R."/>
            <person name="Young S."/>
            <person name="Zeng Q."/>
            <person name="Koehrsen M."/>
            <person name="Alvarado L."/>
            <person name="Berlin A."/>
            <person name="Chapman S.B."/>
            <person name="Chen Z."/>
            <person name="Freedman E."/>
            <person name="Gellesch M."/>
            <person name="Goldberg J."/>
            <person name="Griggs A."/>
            <person name="Gujja S."/>
            <person name="Heilman E.R."/>
            <person name="Heiman D."/>
            <person name="Hepburn T."/>
            <person name="Howarth C."/>
            <person name="Jen D."/>
            <person name="Larson L."/>
            <person name="Mehta T."/>
            <person name="Neiman D."/>
            <person name="Pearson M."/>
            <person name="Roberts A."/>
            <person name="Saif S."/>
            <person name="Shea T."/>
            <person name="Shenoy N."/>
            <person name="Sisk P."/>
            <person name="Stolte C."/>
            <person name="Sykes S."/>
            <person name="Walk T."/>
            <person name="White J."/>
            <person name="Yandava C."/>
            <person name="Haas B."/>
            <person name="Nusbaum C."/>
            <person name="Birren B."/>
        </authorList>
    </citation>
    <scope>NUCLEOTIDE SEQUENCE</scope>
    <source>
        <strain evidence="2">ATCC 64411</strain>
    </source>
</reference>
<keyword evidence="4" id="KW-1185">Reference proteome</keyword>
<protein>
    <submittedName>
        <fullName evidence="2 3">Uncharacterized protein</fullName>
    </submittedName>
</protein>
<feature type="region of interest" description="Disordered" evidence="1">
    <location>
        <begin position="39"/>
        <end position="62"/>
    </location>
</feature>
<evidence type="ECO:0000313" key="4">
    <source>
        <dbReference type="Proteomes" id="UP000011715"/>
    </source>
</evidence>
<reference evidence="4" key="2">
    <citation type="submission" date="2010-05" db="EMBL/GenBank/DDBJ databases">
        <title>The genome sequence of Magnaporthe poae strain ATCC 64411.</title>
        <authorList>
            <person name="Ma L.-J."/>
            <person name="Dead R."/>
            <person name="Young S."/>
            <person name="Zeng Q."/>
            <person name="Koehrsen M."/>
            <person name="Alvarado L."/>
            <person name="Berlin A."/>
            <person name="Chapman S.B."/>
            <person name="Chen Z."/>
            <person name="Freedman E."/>
            <person name="Gellesch M."/>
            <person name="Goldberg J."/>
            <person name="Griggs A."/>
            <person name="Gujja S."/>
            <person name="Heilman E.R."/>
            <person name="Heiman D."/>
            <person name="Hepburn T."/>
            <person name="Howarth C."/>
            <person name="Jen D."/>
            <person name="Larson L."/>
            <person name="Mehta T."/>
            <person name="Neiman D."/>
            <person name="Pearson M."/>
            <person name="Roberts A."/>
            <person name="Saif S."/>
            <person name="Shea T."/>
            <person name="Shenoy N."/>
            <person name="Sisk P."/>
            <person name="Stolte C."/>
            <person name="Sykes S."/>
            <person name="Walk T."/>
            <person name="White J."/>
            <person name="Yandava C."/>
            <person name="Haas B."/>
            <person name="Nusbaum C."/>
            <person name="Birren B."/>
        </authorList>
    </citation>
    <scope>NUCLEOTIDE SEQUENCE [LARGE SCALE GENOMIC DNA]</scope>
    <source>
        <strain evidence="4">ATCC 64411 / 73-15</strain>
    </source>
</reference>
<sequence>MGVRCRPVHYGGGRALTTTAALQSQEGRKRQQPRRALEELGLRGAGSVPAPAPPSSRGEDIIRLSCNPPSRLQMCPETSLRFCLMYFLRDSHAAHRPKKSVDQNQTIPPDMTTKGDRIRGTNGDTGNGKNKGISEHGQNKTINT</sequence>
<reference evidence="2" key="3">
    <citation type="submission" date="2011-03" db="EMBL/GenBank/DDBJ databases">
        <title>Annotation of Magnaporthe poae ATCC 64411.</title>
        <authorList>
            <person name="Ma L.-J."/>
            <person name="Dead R."/>
            <person name="Young S.K."/>
            <person name="Zeng Q."/>
            <person name="Gargeya S."/>
            <person name="Fitzgerald M."/>
            <person name="Haas B."/>
            <person name="Abouelleil A."/>
            <person name="Alvarado L."/>
            <person name="Arachchi H.M."/>
            <person name="Berlin A."/>
            <person name="Brown A."/>
            <person name="Chapman S.B."/>
            <person name="Chen Z."/>
            <person name="Dunbar C."/>
            <person name="Freedman E."/>
            <person name="Gearin G."/>
            <person name="Gellesch M."/>
            <person name="Goldberg J."/>
            <person name="Griggs A."/>
            <person name="Gujja S."/>
            <person name="Heiman D."/>
            <person name="Howarth C."/>
            <person name="Larson L."/>
            <person name="Lui A."/>
            <person name="MacDonald P.J.P."/>
            <person name="Mehta T."/>
            <person name="Montmayeur A."/>
            <person name="Murphy C."/>
            <person name="Neiman D."/>
            <person name="Pearson M."/>
            <person name="Priest M."/>
            <person name="Roberts A."/>
            <person name="Saif S."/>
            <person name="Shea T."/>
            <person name="Shenoy N."/>
            <person name="Sisk P."/>
            <person name="Stolte C."/>
            <person name="Sykes S."/>
            <person name="Yandava C."/>
            <person name="Wortman J."/>
            <person name="Nusbaum C."/>
            <person name="Birren B."/>
        </authorList>
    </citation>
    <scope>NUCLEOTIDE SEQUENCE</scope>
    <source>
        <strain evidence="2">ATCC 64411</strain>
    </source>
</reference>
<name>A0A0C4E6F3_MAGP6</name>
<accession>A0A0C4E6F3</accession>
<reference evidence="3" key="4">
    <citation type="journal article" date="2015" name="G3 (Bethesda)">
        <title>Genome sequences of three phytopathogenic species of the Magnaporthaceae family of fungi.</title>
        <authorList>
            <person name="Okagaki L.H."/>
            <person name="Nunes C.C."/>
            <person name="Sailsbery J."/>
            <person name="Clay B."/>
            <person name="Brown D."/>
            <person name="John T."/>
            <person name="Oh Y."/>
            <person name="Young N."/>
            <person name="Fitzgerald M."/>
            <person name="Haas B.J."/>
            <person name="Zeng Q."/>
            <person name="Young S."/>
            <person name="Adiconis X."/>
            <person name="Fan L."/>
            <person name="Levin J.Z."/>
            <person name="Mitchell T.K."/>
            <person name="Okubara P.A."/>
            <person name="Farman M.L."/>
            <person name="Kohn L.M."/>
            <person name="Birren B."/>
            <person name="Ma L.-J."/>
            <person name="Dean R.A."/>
        </authorList>
    </citation>
    <scope>NUCLEOTIDE SEQUENCE</scope>
    <source>
        <strain evidence="3">ATCC 64411 / 73-15</strain>
    </source>
</reference>